<proteinExistence type="predicted"/>
<evidence type="ECO:0000259" key="2">
    <source>
        <dbReference type="Pfam" id="PF01243"/>
    </source>
</evidence>
<dbReference type="EMBL" id="WBMT01000008">
    <property type="protein sequence ID" value="KAB2348003.1"/>
    <property type="molecule type" value="Genomic_DNA"/>
</dbReference>
<organism evidence="3 4">
    <name type="scientific">Actinomadura rudentiformis</name>
    <dbReference type="NCBI Taxonomy" id="359158"/>
    <lineage>
        <taxon>Bacteria</taxon>
        <taxon>Bacillati</taxon>
        <taxon>Actinomycetota</taxon>
        <taxon>Actinomycetes</taxon>
        <taxon>Streptosporangiales</taxon>
        <taxon>Thermomonosporaceae</taxon>
        <taxon>Actinomadura</taxon>
    </lineage>
</organism>
<protein>
    <recommendedName>
        <fullName evidence="2">Pyridoxamine 5'-phosphate oxidase N-terminal domain-containing protein</fullName>
    </recommendedName>
</protein>
<dbReference type="Gene3D" id="2.30.110.10">
    <property type="entry name" value="Electron Transport, Fmn-binding Protein, Chain A"/>
    <property type="match status" value="1"/>
</dbReference>
<feature type="domain" description="Pyridoxamine 5'-phosphate oxidase N-terminal" evidence="2">
    <location>
        <begin position="21"/>
        <end position="62"/>
    </location>
</feature>
<sequence>MILAGARTCCDREVFVPCCRLNDEKTIWLTTVRPDGQPQTPPVGFLGDGTRFLILSRPGAPKVPEPPGQRQGHAASGHGARSRRRRGSQHRGSDVR</sequence>
<dbReference type="SUPFAM" id="SSF50475">
    <property type="entry name" value="FMN-binding split barrel"/>
    <property type="match status" value="1"/>
</dbReference>
<evidence type="ECO:0000256" key="1">
    <source>
        <dbReference type="SAM" id="MobiDB-lite"/>
    </source>
</evidence>
<dbReference type="AlphaFoldDB" id="A0A6H9YUD7"/>
<evidence type="ECO:0000313" key="3">
    <source>
        <dbReference type="EMBL" id="KAB2348003.1"/>
    </source>
</evidence>
<feature type="compositionally biased region" description="Low complexity" evidence="1">
    <location>
        <begin position="68"/>
        <end position="79"/>
    </location>
</feature>
<name>A0A6H9YUD7_9ACTN</name>
<dbReference type="InterPro" id="IPR012349">
    <property type="entry name" value="Split_barrel_FMN-bd"/>
</dbReference>
<dbReference type="OrthoDB" id="157302at2"/>
<gene>
    <name evidence="3" type="ORF">F8566_19215</name>
</gene>
<feature type="region of interest" description="Disordered" evidence="1">
    <location>
        <begin position="55"/>
        <end position="96"/>
    </location>
</feature>
<keyword evidence="4" id="KW-1185">Reference proteome</keyword>
<feature type="compositionally biased region" description="Basic residues" evidence="1">
    <location>
        <begin position="80"/>
        <end position="89"/>
    </location>
</feature>
<dbReference type="InterPro" id="IPR011576">
    <property type="entry name" value="Pyridox_Oxase_N"/>
</dbReference>
<accession>A0A6H9YUD7</accession>
<comment type="caution">
    <text evidence="3">The sequence shown here is derived from an EMBL/GenBank/DDBJ whole genome shotgun (WGS) entry which is preliminary data.</text>
</comment>
<evidence type="ECO:0000313" key="4">
    <source>
        <dbReference type="Proteomes" id="UP000468735"/>
    </source>
</evidence>
<reference evidence="3 4" key="1">
    <citation type="submission" date="2019-09" db="EMBL/GenBank/DDBJ databases">
        <title>Actinomadura physcomitrii sp. nov., a novel actinomycete isolated from moss [Physcomitrium sphaericum (Ludw) Fuernr].</title>
        <authorList>
            <person name="Zhuang X."/>
            <person name="Liu C."/>
        </authorList>
    </citation>
    <scope>NUCLEOTIDE SEQUENCE [LARGE SCALE GENOMIC DNA]</scope>
    <source>
        <strain evidence="3 4">HMC1</strain>
    </source>
</reference>
<dbReference type="Proteomes" id="UP000468735">
    <property type="component" value="Unassembled WGS sequence"/>
</dbReference>
<dbReference type="Pfam" id="PF01243">
    <property type="entry name" value="PNPOx_N"/>
    <property type="match status" value="1"/>
</dbReference>